<comment type="caution">
    <text evidence="1">The sequence shown here is derived from an EMBL/GenBank/DDBJ whole genome shotgun (WGS) entry which is preliminary data.</text>
</comment>
<feature type="non-terminal residue" evidence="1">
    <location>
        <position position="111"/>
    </location>
</feature>
<dbReference type="EMBL" id="JAIWYP010000005">
    <property type="protein sequence ID" value="KAH3824484.1"/>
    <property type="molecule type" value="Genomic_DNA"/>
</dbReference>
<gene>
    <name evidence="1" type="ORF">DPMN_126320</name>
</gene>
<reference evidence="1" key="2">
    <citation type="submission" date="2020-11" db="EMBL/GenBank/DDBJ databases">
        <authorList>
            <person name="McCartney M.A."/>
            <person name="Auch B."/>
            <person name="Kono T."/>
            <person name="Mallez S."/>
            <person name="Becker A."/>
            <person name="Gohl D.M."/>
            <person name="Silverstein K.A.T."/>
            <person name="Koren S."/>
            <person name="Bechman K.B."/>
            <person name="Herman A."/>
            <person name="Abrahante J.E."/>
            <person name="Garbe J."/>
        </authorList>
    </citation>
    <scope>NUCLEOTIDE SEQUENCE</scope>
    <source>
        <strain evidence="1">Duluth1</strain>
        <tissue evidence="1">Whole animal</tissue>
    </source>
</reference>
<proteinExistence type="predicted"/>
<evidence type="ECO:0000313" key="2">
    <source>
        <dbReference type="Proteomes" id="UP000828390"/>
    </source>
</evidence>
<protein>
    <submittedName>
        <fullName evidence="1">Uncharacterized protein</fullName>
    </submittedName>
</protein>
<sequence length="111" mass="13002">MNLQLHQKERKQGSFIYSDEPVAKQRGTKQMYTVHKSNTYKAKTTKTVFFNTRPFETLYDCSTTITIWSCEDLVAIEMRFNCREVNRVAYGKHHLKIRGMPCFDVNTKLGT</sequence>
<dbReference type="Proteomes" id="UP000828390">
    <property type="component" value="Unassembled WGS sequence"/>
</dbReference>
<reference evidence="1" key="1">
    <citation type="journal article" date="2019" name="bioRxiv">
        <title>The Genome of the Zebra Mussel, Dreissena polymorpha: A Resource for Invasive Species Research.</title>
        <authorList>
            <person name="McCartney M.A."/>
            <person name="Auch B."/>
            <person name="Kono T."/>
            <person name="Mallez S."/>
            <person name="Zhang Y."/>
            <person name="Obille A."/>
            <person name="Becker A."/>
            <person name="Abrahante J.E."/>
            <person name="Garbe J."/>
            <person name="Badalamenti J.P."/>
            <person name="Herman A."/>
            <person name="Mangelson H."/>
            <person name="Liachko I."/>
            <person name="Sullivan S."/>
            <person name="Sone E.D."/>
            <person name="Koren S."/>
            <person name="Silverstein K.A.T."/>
            <person name="Beckman K.B."/>
            <person name="Gohl D.M."/>
        </authorList>
    </citation>
    <scope>NUCLEOTIDE SEQUENCE</scope>
    <source>
        <strain evidence="1">Duluth1</strain>
        <tissue evidence="1">Whole animal</tissue>
    </source>
</reference>
<evidence type="ECO:0000313" key="1">
    <source>
        <dbReference type="EMBL" id="KAH3824484.1"/>
    </source>
</evidence>
<accession>A0A9D4GVW0</accession>
<name>A0A9D4GVW0_DREPO</name>
<organism evidence="1 2">
    <name type="scientific">Dreissena polymorpha</name>
    <name type="common">Zebra mussel</name>
    <name type="synonym">Mytilus polymorpha</name>
    <dbReference type="NCBI Taxonomy" id="45954"/>
    <lineage>
        <taxon>Eukaryota</taxon>
        <taxon>Metazoa</taxon>
        <taxon>Spiralia</taxon>
        <taxon>Lophotrochozoa</taxon>
        <taxon>Mollusca</taxon>
        <taxon>Bivalvia</taxon>
        <taxon>Autobranchia</taxon>
        <taxon>Heteroconchia</taxon>
        <taxon>Euheterodonta</taxon>
        <taxon>Imparidentia</taxon>
        <taxon>Neoheterodontei</taxon>
        <taxon>Myida</taxon>
        <taxon>Dreissenoidea</taxon>
        <taxon>Dreissenidae</taxon>
        <taxon>Dreissena</taxon>
    </lineage>
</organism>
<dbReference type="AlphaFoldDB" id="A0A9D4GVW0"/>
<keyword evidence="2" id="KW-1185">Reference proteome</keyword>